<comment type="caution">
    <text evidence="11">The sequence shown here is derived from an EMBL/GenBank/DDBJ whole genome shotgun (WGS) entry which is preliminary data.</text>
</comment>
<evidence type="ECO:0000313" key="12">
    <source>
        <dbReference type="Proteomes" id="UP000777303"/>
    </source>
</evidence>
<comment type="subcellular location">
    <subcellularLocation>
        <location evidence="1">Cell membrane</location>
        <topology evidence="1">Multi-pass membrane protein</topology>
    </subcellularLocation>
</comment>
<dbReference type="PROSITE" id="PS51105">
    <property type="entry name" value="PTS_EIIC_TYPE_3"/>
    <property type="match status" value="1"/>
</dbReference>
<evidence type="ECO:0000256" key="2">
    <source>
        <dbReference type="ARBA" id="ARBA00022448"/>
    </source>
</evidence>
<dbReference type="GO" id="GO:1902815">
    <property type="term" value="P:N,N'-diacetylchitobiose import"/>
    <property type="evidence" value="ECO:0007669"/>
    <property type="project" value="TreeGrafter"/>
</dbReference>
<evidence type="ECO:0000256" key="6">
    <source>
        <dbReference type="ARBA" id="ARBA00022989"/>
    </source>
</evidence>
<dbReference type="AlphaFoldDB" id="A0A948TJA9"/>
<dbReference type="InterPro" id="IPR004796">
    <property type="entry name" value="PTS_IIC_cello"/>
</dbReference>
<evidence type="ECO:0000256" key="4">
    <source>
        <dbReference type="ARBA" id="ARBA00022597"/>
    </source>
</evidence>
<dbReference type="Pfam" id="PF02378">
    <property type="entry name" value="PTS_EIIC"/>
    <property type="match status" value="1"/>
</dbReference>
<feature type="transmembrane region" description="Helical" evidence="9">
    <location>
        <begin position="386"/>
        <end position="413"/>
    </location>
</feature>
<feature type="transmembrane region" description="Helical" evidence="9">
    <location>
        <begin position="288"/>
        <end position="311"/>
    </location>
</feature>
<protein>
    <recommendedName>
        <fullName evidence="8">Permease IIC component</fullName>
    </recommendedName>
</protein>
<dbReference type="InterPro" id="IPR051088">
    <property type="entry name" value="PTS_Sugar-EIIC/EIIB"/>
</dbReference>
<feature type="transmembrane region" description="Helical" evidence="9">
    <location>
        <begin position="185"/>
        <end position="206"/>
    </location>
</feature>
<dbReference type="InterPro" id="IPR003352">
    <property type="entry name" value="PTS_EIIC"/>
</dbReference>
<evidence type="ECO:0000256" key="5">
    <source>
        <dbReference type="ARBA" id="ARBA00022692"/>
    </source>
</evidence>
<keyword evidence="2 8" id="KW-0813">Transport</keyword>
<feature type="transmembrane region" description="Helical" evidence="9">
    <location>
        <begin position="75"/>
        <end position="97"/>
    </location>
</feature>
<dbReference type="Proteomes" id="UP000777303">
    <property type="component" value="Unassembled WGS sequence"/>
</dbReference>
<dbReference type="PANTHER" id="PTHR33989">
    <property type="match status" value="1"/>
</dbReference>
<reference evidence="11" key="1">
    <citation type="journal article" date="2021" name="PeerJ">
        <title>Extensive microbial diversity within the chicken gut microbiome revealed by metagenomics and culture.</title>
        <authorList>
            <person name="Gilroy R."/>
            <person name="Ravi A."/>
            <person name="Getino M."/>
            <person name="Pursley I."/>
            <person name="Horton D.L."/>
            <person name="Alikhan N.F."/>
            <person name="Baker D."/>
            <person name="Gharbi K."/>
            <person name="Hall N."/>
            <person name="Watson M."/>
            <person name="Adriaenssens E.M."/>
            <person name="Foster-Nyarko E."/>
            <person name="Jarju S."/>
            <person name="Secka A."/>
            <person name="Antonio M."/>
            <person name="Oren A."/>
            <person name="Chaudhuri R.R."/>
            <person name="La Ragione R."/>
            <person name="Hildebrand F."/>
            <person name="Pallen M.J."/>
        </authorList>
    </citation>
    <scope>NUCLEOTIDE SEQUENCE</scope>
    <source>
        <strain evidence="11">F6-6636</strain>
    </source>
</reference>
<feature type="transmembrane region" description="Helical" evidence="9">
    <location>
        <begin position="341"/>
        <end position="366"/>
    </location>
</feature>
<keyword evidence="6 9" id="KW-1133">Transmembrane helix</keyword>
<dbReference type="GO" id="GO:0005886">
    <property type="term" value="C:plasma membrane"/>
    <property type="evidence" value="ECO:0007669"/>
    <property type="project" value="UniProtKB-SubCell"/>
</dbReference>
<dbReference type="InterPro" id="IPR004501">
    <property type="entry name" value="PTS_EIIC_3"/>
</dbReference>
<keyword evidence="4 8" id="KW-0762">Sugar transport</keyword>
<keyword evidence="3 8" id="KW-1003">Cell membrane</keyword>
<reference evidence="11" key="2">
    <citation type="submission" date="2021-04" db="EMBL/GenBank/DDBJ databases">
        <authorList>
            <person name="Gilroy R."/>
        </authorList>
    </citation>
    <scope>NUCLEOTIDE SEQUENCE</scope>
    <source>
        <strain evidence="11">F6-6636</strain>
    </source>
</reference>
<name>A0A948TJA9_9LACO</name>
<evidence type="ECO:0000256" key="3">
    <source>
        <dbReference type="ARBA" id="ARBA00022475"/>
    </source>
</evidence>
<feature type="transmembrane region" description="Helical" evidence="9">
    <location>
        <begin position="20"/>
        <end position="41"/>
    </location>
</feature>
<proteinExistence type="predicted"/>
<feature type="transmembrane region" description="Helical" evidence="9">
    <location>
        <begin position="139"/>
        <end position="159"/>
    </location>
</feature>
<evidence type="ECO:0000313" key="11">
    <source>
        <dbReference type="EMBL" id="MBU3851442.1"/>
    </source>
</evidence>
<evidence type="ECO:0000256" key="8">
    <source>
        <dbReference type="PIRNR" id="PIRNR006351"/>
    </source>
</evidence>
<feature type="domain" description="PTS EIIC type-3" evidence="10">
    <location>
        <begin position="4"/>
        <end position="416"/>
    </location>
</feature>
<evidence type="ECO:0000256" key="7">
    <source>
        <dbReference type="ARBA" id="ARBA00023136"/>
    </source>
</evidence>
<keyword evidence="7 8" id="KW-0472">Membrane</keyword>
<accession>A0A948TJA9</accession>
<dbReference type="PIRSF" id="PIRSF006351">
    <property type="entry name" value="PTS_EIIC-Cellobiose"/>
    <property type="match status" value="1"/>
</dbReference>
<dbReference type="GO" id="GO:0009401">
    <property type="term" value="P:phosphoenolpyruvate-dependent sugar phosphotransferase system"/>
    <property type="evidence" value="ECO:0007669"/>
    <property type="project" value="InterPro"/>
</dbReference>
<dbReference type="PANTHER" id="PTHR33989:SF4">
    <property type="entry name" value="PTS SYSTEM N,N'-DIACETYLCHITOBIOSE-SPECIFIC EIIC COMPONENT"/>
    <property type="match status" value="1"/>
</dbReference>
<dbReference type="EMBL" id="JAHLFS010000027">
    <property type="protein sequence ID" value="MBU3851442.1"/>
    <property type="molecule type" value="Genomic_DNA"/>
</dbReference>
<evidence type="ECO:0000256" key="9">
    <source>
        <dbReference type="SAM" id="Phobius"/>
    </source>
</evidence>
<keyword evidence="5 9" id="KW-0812">Transmembrane</keyword>
<sequence>MASFIKKIINIQKRFNMQRIIRAIMNTFASIFPFILIGTFADAIEKACFSPNGFFTSIYHLNHIIPTPIFNGVHAILQIITDITINISSVFAAFFIAKYIAKSYCKNEQMAGITGVIFFLMTTYNFNPKSRNVFFFNDLGMNNLLLAIIFGMFAGWLFTKLSQHHVMVKQQKPTAEIMRQELNDFIPIIVTLSIGALISYLIYLVAPLGITKELYLFLAIPRQSHHQLFNIIRMIFFNNLMCCVGLYGPLNVLHQTTDLNQTTANLNYAIIHHSLANVPYPISMHALYYTYATFGGNGMVNGLIIAILLCSHNHYQRKIAKLSLVPNLLNFNSPLLVGLPIILNPLLIIPFLITPVISVLIAYFFIKTGLVPPTVYPIPPTTPGILAAYLGTNCNIGALLVSILNLVIATLIYMPFVKMSDKLLNAINKEEGFIDETKK</sequence>
<organism evidence="11 12">
    <name type="scientific">Candidatus Paralactobacillus gallistercoris</name>
    <dbReference type="NCBI Taxonomy" id="2838724"/>
    <lineage>
        <taxon>Bacteria</taxon>
        <taxon>Bacillati</taxon>
        <taxon>Bacillota</taxon>
        <taxon>Bacilli</taxon>
        <taxon>Lactobacillales</taxon>
        <taxon>Lactobacillaceae</taxon>
        <taxon>Lactobacillus</taxon>
    </lineage>
</organism>
<evidence type="ECO:0000256" key="1">
    <source>
        <dbReference type="ARBA" id="ARBA00004651"/>
    </source>
</evidence>
<comment type="function">
    <text evidence="8">The phosphoenolpyruvate-dependent sugar phosphotransferase system (PTS), a major carbohydrate active -transport system, catalyzes the phosphorylation of incoming sugar substrates concomitant with their translocation across the cell membrane.</text>
</comment>
<dbReference type="GO" id="GO:0008982">
    <property type="term" value="F:protein-N(PI)-phosphohistidine-sugar phosphotransferase activity"/>
    <property type="evidence" value="ECO:0007669"/>
    <property type="project" value="UniProtKB-UniRule"/>
</dbReference>
<evidence type="ECO:0000259" key="10">
    <source>
        <dbReference type="PROSITE" id="PS51105"/>
    </source>
</evidence>
<gene>
    <name evidence="11" type="ORF">H9901_01920</name>
</gene>